<dbReference type="PANTHER" id="PTHR13966:SF5">
    <property type="entry name" value="ENDONUCLEASE G, MITOCHONDRIAL"/>
    <property type="match status" value="1"/>
</dbReference>
<reference evidence="3 4" key="1">
    <citation type="submission" date="2021-03" db="EMBL/GenBank/DDBJ databases">
        <title>The complete genome sequence of Acetobacter sacchari TBRC 11175.</title>
        <authorList>
            <person name="Charoenyingcharoen P."/>
            <person name="Yukphan P."/>
        </authorList>
    </citation>
    <scope>NUCLEOTIDE SEQUENCE [LARGE SCALE GENOMIC DNA]</scope>
    <source>
        <strain evidence="3 4">TBRC 11175</strain>
    </source>
</reference>
<gene>
    <name evidence="3" type="ORF">J2D73_12785</name>
</gene>
<keyword evidence="3" id="KW-0540">Nuclease</keyword>
<dbReference type="Proteomes" id="UP000664771">
    <property type="component" value="Unassembled WGS sequence"/>
</dbReference>
<dbReference type="Gene3D" id="3.40.570.10">
    <property type="entry name" value="Extracellular Endonuclease, subunit A"/>
    <property type="match status" value="1"/>
</dbReference>
<sequence length="237" mass="26024">MLPVAVFAACPEHFAARRGPQSDRQLILLCSAEFASGYSAEDREPAWSAERLTRAGVIQGENLKGRGRFHEDMRLPRSVRSTRSDYKRSGWSMGHLAPSGDATTRSGREETFALSNIVPQAIVLNSGHWNEIERNVRRIVKREGAAYVVTGPAFREPLGVVGADRIRVPSSVWKAVYAPGRHAVSVIVCRNVGQYGCNAVGLDALARVAGVKPFPGLQVSELRRDEELDRFLLSGRS</sequence>
<dbReference type="Pfam" id="PF01223">
    <property type="entry name" value="Endonuclease_NS"/>
    <property type="match status" value="1"/>
</dbReference>
<dbReference type="InterPro" id="IPR044925">
    <property type="entry name" value="His-Me_finger_sf"/>
</dbReference>
<evidence type="ECO:0000313" key="4">
    <source>
        <dbReference type="Proteomes" id="UP000664771"/>
    </source>
</evidence>
<dbReference type="SMART" id="SM00477">
    <property type="entry name" value="NUC"/>
    <property type="match status" value="1"/>
</dbReference>
<name>A0ABS3LXM0_9PROT</name>
<accession>A0ABS3LXM0</accession>
<evidence type="ECO:0000259" key="2">
    <source>
        <dbReference type="SMART" id="SM00892"/>
    </source>
</evidence>
<dbReference type="PANTHER" id="PTHR13966">
    <property type="entry name" value="ENDONUCLEASE RELATED"/>
    <property type="match status" value="1"/>
</dbReference>
<dbReference type="InterPro" id="IPR040255">
    <property type="entry name" value="Non-specific_endonuclease"/>
</dbReference>
<feature type="domain" description="ENPP1-3/EXOG-like endonuclease/phosphodiesterase" evidence="1">
    <location>
        <begin position="31"/>
        <end position="220"/>
    </location>
</feature>
<dbReference type="GO" id="GO:0004519">
    <property type="term" value="F:endonuclease activity"/>
    <property type="evidence" value="ECO:0007669"/>
    <property type="project" value="UniProtKB-KW"/>
</dbReference>
<dbReference type="InterPro" id="IPR044929">
    <property type="entry name" value="DNA/RNA_non-sp_Endonuclease_sf"/>
</dbReference>
<keyword evidence="4" id="KW-1185">Reference proteome</keyword>
<comment type="caution">
    <text evidence="3">The sequence shown here is derived from an EMBL/GenBank/DDBJ whole genome shotgun (WGS) entry which is preliminary data.</text>
</comment>
<evidence type="ECO:0000259" key="1">
    <source>
        <dbReference type="SMART" id="SM00477"/>
    </source>
</evidence>
<dbReference type="InterPro" id="IPR020821">
    <property type="entry name" value="ENPP1-3/EXOG-like_nuc-like"/>
</dbReference>
<dbReference type="EMBL" id="JAFVMF010000013">
    <property type="protein sequence ID" value="MBO1360664.1"/>
    <property type="molecule type" value="Genomic_DNA"/>
</dbReference>
<organism evidence="3 4">
    <name type="scientific">Acetobacter sacchari</name>
    <dbReference type="NCBI Taxonomy" id="2661687"/>
    <lineage>
        <taxon>Bacteria</taxon>
        <taxon>Pseudomonadati</taxon>
        <taxon>Pseudomonadota</taxon>
        <taxon>Alphaproteobacteria</taxon>
        <taxon>Acetobacterales</taxon>
        <taxon>Acetobacteraceae</taxon>
        <taxon>Acetobacter</taxon>
    </lineage>
</organism>
<evidence type="ECO:0000313" key="3">
    <source>
        <dbReference type="EMBL" id="MBO1360664.1"/>
    </source>
</evidence>
<dbReference type="SUPFAM" id="SSF54060">
    <property type="entry name" value="His-Me finger endonucleases"/>
    <property type="match status" value="1"/>
</dbReference>
<keyword evidence="3" id="KW-0378">Hydrolase</keyword>
<feature type="domain" description="DNA/RNA non-specific endonuclease/pyrophosphatase/phosphodiesterase" evidence="2">
    <location>
        <begin position="30"/>
        <end position="220"/>
    </location>
</feature>
<proteinExistence type="predicted"/>
<keyword evidence="3" id="KW-0255">Endonuclease</keyword>
<dbReference type="SMART" id="SM00892">
    <property type="entry name" value="Endonuclease_NS"/>
    <property type="match status" value="1"/>
</dbReference>
<dbReference type="InterPro" id="IPR001604">
    <property type="entry name" value="Endo_G_ENPP1-like_dom"/>
</dbReference>
<protein>
    <submittedName>
        <fullName evidence="3">DNA/RNA non-specific endonuclease</fullName>
    </submittedName>
</protein>